<dbReference type="HOGENOM" id="CLU_1713257_0_0_1"/>
<dbReference type="RefSeq" id="XP_009153364.1">
    <property type="nucleotide sequence ID" value="XM_009155116.1"/>
</dbReference>
<gene>
    <name evidence="1" type="ORF">HMPREF1120_01108</name>
</gene>
<dbReference type="VEuPathDB" id="FungiDB:HMPREF1120_01108"/>
<dbReference type="Proteomes" id="UP000007304">
    <property type="component" value="Unassembled WGS sequence"/>
</dbReference>
<evidence type="ECO:0000313" key="2">
    <source>
        <dbReference type="Proteomes" id="UP000007304"/>
    </source>
</evidence>
<organism evidence="1 2">
    <name type="scientific">Exophiala dermatitidis (strain ATCC 34100 / CBS 525.76 / NIH/UT8656)</name>
    <name type="common">Black yeast</name>
    <name type="synonym">Wangiella dermatitidis</name>
    <dbReference type="NCBI Taxonomy" id="858893"/>
    <lineage>
        <taxon>Eukaryota</taxon>
        <taxon>Fungi</taxon>
        <taxon>Dikarya</taxon>
        <taxon>Ascomycota</taxon>
        <taxon>Pezizomycotina</taxon>
        <taxon>Eurotiomycetes</taxon>
        <taxon>Chaetothyriomycetidae</taxon>
        <taxon>Chaetothyriales</taxon>
        <taxon>Herpotrichiellaceae</taxon>
        <taxon>Exophiala</taxon>
    </lineage>
</organism>
<dbReference type="EMBL" id="JH226130">
    <property type="protein sequence ID" value="EHY52903.1"/>
    <property type="molecule type" value="Genomic_DNA"/>
</dbReference>
<proteinExistence type="predicted"/>
<sequence length="153" mass="17071">MAERGRAETGLQIEFAVERYTSLDGASWWVSWSDRAFGGRAGRSANWGIRVCCLLIMPRDIPTLGQLRTRLDSYAYNVVGASLAAVAIGEEDNDGCITITNTCEDWRTQSVDTLACLRTWIAEDMDCNEEIVPRQQSLPLYECEYPGHTTSPD</sequence>
<evidence type="ECO:0000313" key="1">
    <source>
        <dbReference type="EMBL" id="EHY52903.1"/>
    </source>
</evidence>
<accession>H6BLR4</accession>
<dbReference type="GeneID" id="20305747"/>
<protein>
    <submittedName>
        <fullName evidence="1">Uncharacterized protein</fullName>
    </submittedName>
</protein>
<dbReference type="AlphaFoldDB" id="H6BLR4"/>
<dbReference type="InParanoid" id="H6BLR4"/>
<name>H6BLR4_EXODN</name>
<reference evidence="1" key="1">
    <citation type="submission" date="2011-07" db="EMBL/GenBank/DDBJ databases">
        <title>The Genome Sequence of Exophiala (Wangiella) dermatitidis NIH/UT8656.</title>
        <authorList>
            <consortium name="The Broad Institute Genome Sequencing Platform"/>
            <person name="Cuomo C."/>
            <person name="Wang Z."/>
            <person name="Hunicke-Smith S."/>
            <person name="Szanislo P.J."/>
            <person name="Earl A."/>
            <person name="Young S.K."/>
            <person name="Zeng Q."/>
            <person name="Gargeya S."/>
            <person name="Fitzgerald M."/>
            <person name="Haas B."/>
            <person name="Abouelleil A."/>
            <person name="Alvarado L."/>
            <person name="Arachchi H.M."/>
            <person name="Berlin A."/>
            <person name="Brown A."/>
            <person name="Chapman S.B."/>
            <person name="Chen Z."/>
            <person name="Dunbar C."/>
            <person name="Freedman E."/>
            <person name="Gearin G."/>
            <person name="Gellesch M."/>
            <person name="Goldberg J."/>
            <person name="Griggs A."/>
            <person name="Gujja S."/>
            <person name="Heiman D."/>
            <person name="Howarth C."/>
            <person name="Larson L."/>
            <person name="Lui A."/>
            <person name="MacDonald P.J.P."/>
            <person name="Montmayeur A."/>
            <person name="Murphy C."/>
            <person name="Neiman D."/>
            <person name="Pearson M."/>
            <person name="Priest M."/>
            <person name="Roberts A."/>
            <person name="Saif S."/>
            <person name="Shea T."/>
            <person name="Shenoy N."/>
            <person name="Sisk P."/>
            <person name="Stolte C."/>
            <person name="Sykes S."/>
            <person name="Wortman J."/>
            <person name="Nusbaum C."/>
            <person name="Birren B."/>
        </authorList>
    </citation>
    <scope>NUCLEOTIDE SEQUENCE</scope>
    <source>
        <strain evidence="1">NIH/UT8656</strain>
    </source>
</reference>
<keyword evidence="2" id="KW-1185">Reference proteome</keyword>